<feature type="region of interest" description="Disordered" evidence="1">
    <location>
        <begin position="1"/>
        <end position="24"/>
    </location>
</feature>
<dbReference type="AlphaFoldDB" id="A0A1W0X771"/>
<comment type="caution">
    <text evidence="2">The sequence shown here is derived from an EMBL/GenBank/DDBJ whole genome shotgun (WGS) entry which is preliminary data.</text>
</comment>
<sequence length="187" mass="21236">MPSDNETDSGSSGNGGHAQQQQKAAFGTVSGTNLVGRHNTRGVTVKTIADAVVTQQNQMAIRDQSRCRNLGTRTPKNGMFLRRYKMAGHAQKWTDEDLLAMLPLSLEEGRGAEYWYVRTSIPGTWVELKDIMLKNFRLPTFLEYQQKALARRVRKDTESINTYFEEVMKLYDVLEIGKSIYRLRKSG</sequence>
<evidence type="ECO:0000313" key="2">
    <source>
        <dbReference type="EMBL" id="OQV23406.1"/>
    </source>
</evidence>
<organism evidence="2 3">
    <name type="scientific">Hypsibius exemplaris</name>
    <name type="common">Freshwater tardigrade</name>
    <dbReference type="NCBI Taxonomy" id="2072580"/>
    <lineage>
        <taxon>Eukaryota</taxon>
        <taxon>Metazoa</taxon>
        <taxon>Ecdysozoa</taxon>
        <taxon>Tardigrada</taxon>
        <taxon>Eutardigrada</taxon>
        <taxon>Parachela</taxon>
        <taxon>Hypsibioidea</taxon>
        <taxon>Hypsibiidae</taxon>
        <taxon>Hypsibius</taxon>
    </lineage>
</organism>
<evidence type="ECO:0000313" key="3">
    <source>
        <dbReference type="Proteomes" id="UP000192578"/>
    </source>
</evidence>
<gene>
    <name evidence="2" type="ORF">BV898_02850</name>
</gene>
<reference evidence="3" key="1">
    <citation type="submission" date="2017-01" db="EMBL/GenBank/DDBJ databases">
        <title>Comparative genomics of anhydrobiosis in the tardigrade Hypsibius dujardini.</title>
        <authorList>
            <person name="Yoshida Y."/>
            <person name="Koutsovoulos G."/>
            <person name="Laetsch D."/>
            <person name="Stevens L."/>
            <person name="Kumar S."/>
            <person name="Horikawa D."/>
            <person name="Ishino K."/>
            <person name="Komine S."/>
            <person name="Tomita M."/>
            <person name="Blaxter M."/>
            <person name="Arakawa K."/>
        </authorList>
    </citation>
    <scope>NUCLEOTIDE SEQUENCE [LARGE SCALE GENOMIC DNA]</scope>
    <source>
        <strain evidence="3">Z151</strain>
    </source>
</reference>
<dbReference type="Proteomes" id="UP000192578">
    <property type="component" value="Unassembled WGS sequence"/>
</dbReference>
<accession>A0A1W0X771</accession>
<name>A0A1W0X771_HYPEX</name>
<evidence type="ECO:0000256" key="1">
    <source>
        <dbReference type="SAM" id="MobiDB-lite"/>
    </source>
</evidence>
<proteinExistence type="predicted"/>
<dbReference type="EMBL" id="MTYJ01000012">
    <property type="protein sequence ID" value="OQV23406.1"/>
    <property type="molecule type" value="Genomic_DNA"/>
</dbReference>
<keyword evidence="3" id="KW-1185">Reference proteome</keyword>
<protein>
    <recommendedName>
        <fullName evidence="4">Retrotransposon gag domain-containing protein</fullName>
    </recommendedName>
</protein>
<evidence type="ECO:0008006" key="4">
    <source>
        <dbReference type="Google" id="ProtNLM"/>
    </source>
</evidence>